<gene>
    <name evidence="2" type="ORF">SAMN05443529_12346</name>
</gene>
<accession>A0A1G8GSL7</accession>
<dbReference type="EMBL" id="FNCP01000023">
    <property type="protein sequence ID" value="SDH97405.1"/>
    <property type="molecule type" value="Genomic_DNA"/>
</dbReference>
<dbReference type="Pfam" id="PF11300">
    <property type="entry name" value="DUF3102"/>
    <property type="match status" value="1"/>
</dbReference>
<feature type="coiled-coil region" evidence="1">
    <location>
        <begin position="62"/>
        <end position="110"/>
    </location>
</feature>
<organism evidence="2 3">
    <name type="scientific">Desulfosporosinus hippei DSM 8344</name>
    <dbReference type="NCBI Taxonomy" id="1121419"/>
    <lineage>
        <taxon>Bacteria</taxon>
        <taxon>Bacillati</taxon>
        <taxon>Bacillota</taxon>
        <taxon>Clostridia</taxon>
        <taxon>Eubacteriales</taxon>
        <taxon>Desulfitobacteriaceae</taxon>
        <taxon>Desulfosporosinus</taxon>
    </lineage>
</organism>
<sequence>MKLCHEYGTEELASPNSDSYPKSTLVSNLTYTQALILLGIPEEEREEFIENHDVESMTKLELQQAVKDRDQAIQEKKDLQKNLDVKNSEITQLTAQTKSLEEQMNQCQAEKVQSSISKADEQFTIHRDVILNAWKELSQILSTLNKIDPKIKETYREQLHTMLQNLTKRMEVWPPIVTTNLSIKPTPGVKSSN</sequence>
<name>A0A1G8GSL7_9FIRM</name>
<keyword evidence="1" id="KW-0175">Coiled coil</keyword>
<dbReference type="AlphaFoldDB" id="A0A1G8GSL7"/>
<proteinExistence type="predicted"/>
<reference evidence="3" key="1">
    <citation type="submission" date="2016-10" db="EMBL/GenBank/DDBJ databases">
        <authorList>
            <person name="Varghese N."/>
            <person name="Submissions S."/>
        </authorList>
    </citation>
    <scope>NUCLEOTIDE SEQUENCE [LARGE SCALE GENOMIC DNA]</scope>
    <source>
        <strain evidence="3">DSM 8344</strain>
    </source>
</reference>
<protein>
    <submittedName>
        <fullName evidence="2">Uncharacterized protein</fullName>
    </submittedName>
</protein>
<dbReference type="OrthoDB" id="9830737at2"/>
<dbReference type="InterPro" id="IPR021451">
    <property type="entry name" value="DUF3102"/>
</dbReference>
<evidence type="ECO:0000256" key="1">
    <source>
        <dbReference type="SAM" id="Coils"/>
    </source>
</evidence>
<dbReference type="STRING" id="1121419.SAMN05443529_12346"/>
<dbReference type="RefSeq" id="WP_092334910.1">
    <property type="nucleotide sequence ID" value="NZ_FNCP01000023.1"/>
</dbReference>
<evidence type="ECO:0000313" key="3">
    <source>
        <dbReference type="Proteomes" id="UP000198656"/>
    </source>
</evidence>
<dbReference type="Proteomes" id="UP000198656">
    <property type="component" value="Unassembled WGS sequence"/>
</dbReference>
<evidence type="ECO:0000313" key="2">
    <source>
        <dbReference type="EMBL" id="SDH97405.1"/>
    </source>
</evidence>
<keyword evidence="3" id="KW-1185">Reference proteome</keyword>